<dbReference type="EMBL" id="JYDU01000013">
    <property type="protein sequence ID" value="KRX99694.1"/>
    <property type="molecule type" value="Genomic_DNA"/>
</dbReference>
<dbReference type="GO" id="GO:0004930">
    <property type="term" value="F:G protein-coupled receptor activity"/>
    <property type="evidence" value="ECO:0007669"/>
    <property type="project" value="UniProtKB-KW"/>
</dbReference>
<name>A0A0V0YH33_TRIPS</name>
<dbReference type="STRING" id="6337.A0A0V0YH33"/>
<evidence type="ECO:0000256" key="2">
    <source>
        <dbReference type="ARBA" id="ARBA00022692"/>
    </source>
</evidence>
<reference evidence="10 11" key="1">
    <citation type="submission" date="2015-01" db="EMBL/GenBank/DDBJ databases">
        <title>Evolution of Trichinella species and genotypes.</title>
        <authorList>
            <person name="Korhonen P.K."/>
            <person name="Edoardo P."/>
            <person name="Giuseppe L.R."/>
            <person name="Gasser R.B."/>
        </authorList>
    </citation>
    <scope>NUCLEOTIDE SEQUENCE [LARGE SCALE GENOMIC DNA]</scope>
    <source>
        <strain evidence="10">ISS141</strain>
    </source>
</reference>
<dbReference type="AlphaFoldDB" id="A0A0V0YH33"/>
<organism evidence="10 11">
    <name type="scientific">Trichinella pseudospiralis</name>
    <name type="common">Parasitic roundworm</name>
    <dbReference type="NCBI Taxonomy" id="6337"/>
    <lineage>
        <taxon>Eukaryota</taxon>
        <taxon>Metazoa</taxon>
        <taxon>Ecdysozoa</taxon>
        <taxon>Nematoda</taxon>
        <taxon>Enoplea</taxon>
        <taxon>Dorylaimia</taxon>
        <taxon>Trichinellida</taxon>
        <taxon>Trichinellidae</taxon>
        <taxon>Trichinella</taxon>
    </lineage>
</organism>
<feature type="domain" description="G-protein coupled receptors family 1 profile" evidence="9">
    <location>
        <begin position="48"/>
        <end position="323"/>
    </location>
</feature>
<dbReference type="PANTHER" id="PTHR24243:SF208">
    <property type="entry name" value="PYROKININ-1 RECEPTOR"/>
    <property type="match status" value="1"/>
</dbReference>
<feature type="transmembrane region" description="Helical" evidence="8">
    <location>
        <begin position="66"/>
        <end position="87"/>
    </location>
</feature>
<evidence type="ECO:0000259" key="9">
    <source>
        <dbReference type="PROSITE" id="PS50262"/>
    </source>
</evidence>
<dbReference type="SUPFAM" id="SSF81321">
    <property type="entry name" value="Family A G protein-coupled receptor-like"/>
    <property type="match status" value="1"/>
</dbReference>
<dbReference type="Pfam" id="PF00001">
    <property type="entry name" value="7tm_1"/>
    <property type="match status" value="1"/>
</dbReference>
<dbReference type="PANTHER" id="PTHR24243">
    <property type="entry name" value="G-PROTEIN COUPLED RECEPTOR"/>
    <property type="match status" value="1"/>
</dbReference>
<comment type="subcellular location">
    <subcellularLocation>
        <location evidence="1">Membrane</location>
        <topology evidence="1">Multi-pass membrane protein</topology>
    </subcellularLocation>
</comment>
<evidence type="ECO:0000256" key="1">
    <source>
        <dbReference type="ARBA" id="ARBA00004141"/>
    </source>
</evidence>
<dbReference type="PRINTS" id="PR00237">
    <property type="entry name" value="GPCRRHODOPSN"/>
</dbReference>
<feature type="transmembrane region" description="Helical" evidence="8">
    <location>
        <begin position="156"/>
        <end position="175"/>
    </location>
</feature>
<keyword evidence="7" id="KW-0807">Transducer</keyword>
<dbReference type="Proteomes" id="UP000054815">
    <property type="component" value="Unassembled WGS sequence"/>
</dbReference>
<feature type="transmembrane region" description="Helical" evidence="8">
    <location>
        <begin position="35"/>
        <end position="59"/>
    </location>
</feature>
<dbReference type="PROSITE" id="PS50262">
    <property type="entry name" value="G_PROTEIN_RECEP_F1_2"/>
    <property type="match status" value="1"/>
</dbReference>
<evidence type="ECO:0000313" key="10">
    <source>
        <dbReference type="EMBL" id="KRX99694.1"/>
    </source>
</evidence>
<proteinExistence type="predicted"/>
<evidence type="ECO:0000256" key="7">
    <source>
        <dbReference type="ARBA" id="ARBA00023224"/>
    </source>
</evidence>
<gene>
    <name evidence="10" type="primary">TACR2</name>
    <name evidence="10" type="ORF">T4E_2552</name>
</gene>
<protein>
    <submittedName>
        <fullName evidence="10">Substance-K receptor</fullName>
    </submittedName>
</protein>
<accession>A0A0V0YH33</accession>
<keyword evidence="4" id="KW-0297">G-protein coupled receptor</keyword>
<evidence type="ECO:0000256" key="4">
    <source>
        <dbReference type="ARBA" id="ARBA00023040"/>
    </source>
</evidence>
<dbReference type="GO" id="GO:0016020">
    <property type="term" value="C:membrane"/>
    <property type="evidence" value="ECO:0007669"/>
    <property type="project" value="UniProtKB-SubCell"/>
</dbReference>
<dbReference type="Gene3D" id="1.20.1070.10">
    <property type="entry name" value="Rhodopsin 7-helix transmembrane proteins"/>
    <property type="match status" value="1"/>
</dbReference>
<keyword evidence="6 10" id="KW-0675">Receptor</keyword>
<comment type="caution">
    <text evidence="10">The sequence shown here is derived from an EMBL/GenBank/DDBJ whole genome shotgun (WGS) entry which is preliminary data.</text>
</comment>
<feature type="transmembrane region" description="Helical" evidence="8">
    <location>
        <begin position="210"/>
        <end position="233"/>
    </location>
</feature>
<feature type="transmembrane region" description="Helical" evidence="8">
    <location>
        <begin position="122"/>
        <end position="144"/>
    </location>
</feature>
<sequence>MWNLSSWHFEESCGLHAENVTQERFQDSLNVWAKVVAFVLPCFIGMLINGAILTVILWSRMFRTKAYLFLANMTVADLFLAAIYGAIQINKEGVFHTEHSNTLPVGTECQFQAYVEIAIQSVMILCQTAASFERFVIIVLPFQAQRFWTSRMSQSIVAICWVASLLIGFIGPIFVTSECISLTDTGGQRHVIYYCGVRHGYYLLVSKIRLVVLFLIPFTLMCIFYGSVCYILWRSYDKLHARQVNEMHEFVARFSLAETDERSTVVSLDRYSTLDRLLGSNNTGRLLPEGNRKHMYMNPQAVKSRRRVNFAYFNYLLLSFCVCVFIFACAGDQIVDFNFAGIHALLGTEANFGHLQRPKFGKYPPRAGIVFRQVVFLCSRLRTGRSHLVGARLHRRPGPLFGPRPCCCPLNASLPSDVFCSAHLVLFAEAAQHITTWSTNSKHQLNGFPFSLSHLESSISTSSHNCN</sequence>
<keyword evidence="2 8" id="KW-0812">Transmembrane</keyword>
<feature type="transmembrane region" description="Helical" evidence="8">
    <location>
        <begin position="310"/>
        <end position="328"/>
    </location>
</feature>
<evidence type="ECO:0000256" key="8">
    <source>
        <dbReference type="SAM" id="Phobius"/>
    </source>
</evidence>
<evidence type="ECO:0000256" key="3">
    <source>
        <dbReference type="ARBA" id="ARBA00022989"/>
    </source>
</evidence>
<keyword evidence="5 8" id="KW-0472">Membrane</keyword>
<dbReference type="InterPro" id="IPR000276">
    <property type="entry name" value="GPCR_Rhodpsn"/>
</dbReference>
<dbReference type="InterPro" id="IPR017452">
    <property type="entry name" value="GPCR_Rhodpsn_7TM"/>
</dbReference>
<keyword evidence="3 8" id="KW-1133">Transmembrane helix</keyword>
<evidence type="ECO:0000256" key="5">
    <source>
        <dbReference type="ARBA" id="ARBA00023136"/>
    </source>
</evidence>
<dbReference type="CDD" id="cd00637">
    <property type="entry name" value="7tm_classA_rhodopsin-like"/>
    <property type="match status" value="1"/>
</dbReference>
<evidence type="ECO:0000313" key="11">
    <source>
        <dbReference type="Proteomes" id="UP000054815"/>
    </source>
</evidence>
<evidence type="ECO:0000256" key="6">
    <source>
        <dbReference type="ARBA" id="ARBA00023170"/>
    </source>
</evidence>